<proteinExistence type="predicted"/>
<dbReference type="AlphaFoldDB" id="A0A5B7DHN1"/>
<comment type="caution">
    <text evidence="1">The sequence shown here is derived from an EMBL/GenBank/DDBJ whole genome shotgun (WGS) entry which is preliminary data.</text>
</comment>
<keyword evidence="2" id="KW-1185">Reference proteome</keyword>
<organism evidence="1 2">
    <name type="scientific">Portunus trituberculatus</name>
    <name type="common">Swimming crab</name>
    <name type="synonym">Neptunus trituberculatus</name>
    <dbReference type="NCBI Taxonomy" id="210409"/>
    <lineage>
        <taxon>Eukaryota</taxon>
        <taxon>Metazoa</taxon>
        <taxon>Ecdysozoa</taxon>
        <taxon>Arthropoda</taxon>
        <taxon>Crustacea</taxon>
        <taxon>Multicrustacea</taxon>
        <taxon>Malacostraca</taxon>
        <taxon>Eumalacostraca</taxon>
        <taxon>Eucarida</taxon>
        <taxon>Decapoda</taxon>
        <taxon>Pleocyemata</taxon>
        <taxon>Brachyura</taxon>
        <taxon>Eubrachyura</taxon>
        <taxon>Portunoidea</taxon>
        <taxon>Portunidae</taxon>
        <taxon>Portuninae</taxon>
        <taxon>Portunus</taxon>
    </lineage>
</organism>
<dbReference type="EMBL" id="VSRR010000902">
    <property type="protein sequence ID" value="MPC20714.1"/>
    <property type="molecule type" value="Genomic_DNA"/>
</dbReference>
<gene>
    <name evidence="1" type="ORF">E2C01_013669</name>
</gene>
<evidence type="ECO:0000313" key="2">
    <source>
        <dbReference type="Proteomes" id="UP000324222"/>
    </source>
</evidence>
<sequence length="71" mass="7606">MKIAVEDSVGVAVSISLNSLKAPTQRACRGCPEFRSQARLCYWFRGGRFGVGVGVGVSSLTRSGLSLLVFR</sequence>
<name>A0A5B7DHN1_PORTR</name>
<accession>A0A5B7DHN1</accession>
<evidence type="ECO:0000313" key="1">
    <source>
        <dbReference type="EMBL" id="MPC20714.1"/>
    </source>
</evidence>
<dbReference type="Proteomes" id="UP000324222">
    <property type="component" value="Unassembled WGS sequence"/>
</dbReference>
<reference evidence="1 2" key="1">
    <citation type="submission" date="2019-05" db="EMBL/GenBank/DDBJ databases">
        <title>Another draft genome of Portunus trituberculatus and its Hox gene families provides insights of decapod evolution.</title>
        <authorList>
            <person name="Jeong J.-H."/>
            <person name="Song I."/>
            <person name="Kim S."/>
            <person name="Choi T."/>
            <person name="Kim D."/>
            <person name="Ryu S."/>
            <person name="Kim W."/>
        </authorList>
    </citation>
    <scope>NUCLEOTIDE SEQUENCE [LARGE SCALE GENOMIC DNA]</scope>
    <source>
        <tissue evidence="1">Muscle</tissue>
    </source>
</reference>
<protein>
    <submittedName>
        <fullName evidence="1">Uncharacterized protein</fullName>
    </submittedName>
</protein>